<dbReference type="PANTHER" id="PTHR12015">
    <property type="entry name" value="SMALL INDUCIBLE CYTOKINE A"/>
    <property type="match status" value="1"/>
</dbReference>
<protein>
    <recommendedName>
        <fullName evidence="3">Chemokine interleukin-8-like domain-containing protein</fullName>
    </recommendedName>
</protein>
<evidence type="ECO:0000256" key="2">
    <source>
        <dbReference type="SAM" id="SignalP"/>
    </source>
</evidence>
<gene>
    <name evidence="4" type="ORF">PFLUV_G00163220</name>
</gene>
<dbReference type="SMART" id="SM00199">
    <property type="entry name" value="SCY"/>
    <property type="match status" value="1"/>
</dbReference>
<feature type="signal peptide" evidence="2">
    <location>
        <begin position="1"/>
        <end position="23"/>
    </location>
</feature>
<comment type="caution">
    <text evidence="4">The sequence shown here is derived from an EMBL/GenBank/DDBJ whole genome shotgun (WGS) entry which is preliminary data.</text>
</comment>
<dbReference type="GO" id="GO:0006955">
    <property type="term" value="P:immune response"/>
    <property type="evidence" value="ECO:0007669"/>
    <property type="project" value="InterPro"/>
</dbReference>
<dbReference type="Proteomes" id="UP000465112">
    <property type="component" value="Chromosome 14"/>
</dbReference>
<dbReference type="InterPro" id="IPR036048">
    <property type="entry name" value="Interleukin_8-like_sf"/>
</dbReference>
<proteinExistence type="predicted"/>
<sequence>MATTSRILLLSILGLALLSSVICNNTSGPDDCCFVIYPRRVNKNLISSYYMTDHRCPKTGAILVTKKSRHICVDPNLSWVVGIMKSLDESNF</sequence>
<dbReference type="CDD" id="cd00272">
    <property type="entry name" value="Chemokine_CC"/>
    <property type="match status" value="1"/>
</dbReference>
<feature type="chain" id="PRO_5025374353" description="Chemokine interleukin-8-like domain-containing protein" evidence="2">
    <location>
        <begin position="24"/>
        <end position="92"/>
    </location>
</feature>
<evidence type="ECO:0000256" key="1">
    <source>
        <dbReference type="ARBA" id="ARBA00022514"/>
    </source>
</evidence>
<dbReference type="SUPFAM" id="SSF54117">
    <property type="entry name" value="Interleukin 8-like chemokines"/>
    <property type="match status" value="1"/>
</dbReference>
<organism evidence="4 5">
    <name type="scientific">Perca fluviatilis</name>
    <name type="common">European perch</name>
    <dbReference type="NCBI Taxonomy" id="8168"/>
    <lineage>
        <taxon>Eukaryota</taxon>
        <taxon>Metazoa</taxon>
        <taxon>Chordata</taxon>
        <taxon>Craniata</taxon>
        <taxon>Vertebrata</taxon>
        <taxon>Euteleostomi</taxon>
        <taxon>Actinopterygii</taxon>
        <taxon>Neopterygii</taxon>
        <taxon>Teleostei</taxon>
        <taxon>Neoteleostei</taxon>
        <taxon>Acanthomorphata</taxon>
        <taxon>Eupercaria</taxon>
        <taxon>Perciformes</taxon>
        <taxon>Percoidei</taxon>
        <taxon>Percidae</taxon>
        <taxon>Percinae</taxon>
        <taxon>Perca</taxon>
    </lineage>
</organism>
<name>A0A6A5DYR1_PERFL</name>
<keyword evidence="2" id="KW-0732">Signal</keyword>
<evidence type="ECO:0000259" key="3">
    <source>
        <dbReference type="SMART" id="SM00199"/>
    </source>
</evidence>
<dbReference type="InterPro" id="IPR001811">
    <property type="entry name" value="Chemokine_IL8-like_dom"/>
</dbReference>
<dbReference type="GO" id="GO:0008009">
    <property type="term" value="F:chemokine activity"/>
    <property type="evidence" value="ECO:0007669"/>
    <property type="project" value="InterPro"/>
</dbReference>
<dbReference type="GO" id="GO:0005615">
    <property type="term" value="C:extracellular space"/>
    <property type="evidence" value="ECO:0007669"/>
    <property type="project" value="UniProtKB-KW"/>
</dbReference>
<dbReference type="Gene3D" id="2.40.50.40">
    <property type="match status" value="1"/>
</dbReference>
<keyword evidence="1" id="KW-0202">Cytokine</keyword>
<dbReference type="EMBL" id="VHII01000014">
    <property type="protein sequence ID" value="KAF1380391.1"/>
    <property type="molecule type" value="Genomic_DNA"/>
</dbReference>
<dbReference type="InterPro" id="IPR039809">
    <property type="entry name" value="Chemokine_b/g/d"/>
</dbReference>
<reference evidence="4 5" key="1">
    <citation type="submission" date="2019-06" db="EMBL/GenBank/DDBJ databases">
        <title>A chromosome-scale genome assembly of the European perch, Perca fluviatilis.</title>
        <authorList>
            <person name="Roques C."/>
            <person name="Zahm M."/>
            <person name="Cabau C."/>
            <person name="Klopp C."/>
            <person name="Bouchez O."/>
            <person name="Donnadieu C."/>
            <person name="Kuhl H."/>
            <person name="Gislard M."/>
            <person name="Guendouz S."/>
            <person name="Journot L."/>
            <person name="Haffray P."/>
            <person name="Bestin A."/>
            <person name="Morvezen R."/>
            <person name="Feron R."/>
            <person name="Wen M."/>
            <person name="Jouanno E."/>
            <person name="Herpin A."/>
            <person name="Schartl M."/>
            <person name="Postlethwait J."/>
            <person name="Schaerlinger B."/>
            <person name="Chardard D."/>
            <person name="Lecocq T."/>
            <person name="Poncet C."/>
            <person name="Jaffrelo L."/>
            <person name="Lampietro C."/>
            <person name="Guiguen Y."/>
        </authorList>
    </citation>
    <scope>NUCLEOTIDE SEQUENCE [LARGE SCALE GENOMIC DNA]</scope>
    <source>
        <tissue evidence="4">Blood</tissue>
    </source>
</reference>
<keyword evidence="5" id="KW-1185">Reference proteome</keyword>
<evidence type="ECO:0000313" key="5">
    <source>
        <dbReference type="Proteomes" id="UP000465112"/>
    </source>
</evidence>
<feature type="domain" description="Chemokine interleukin-8-like" evidence="3">
    <location>
        <begin position="29"/>
        <end position="87"/>
    </location>
</feature>
<evidence type="ECO:0000313" key="4">
    <source>
        <dbReference type="EMBL" id="KAF1380391.1"/>
    </source>
</evidence>
<dbReference type="Pfam" id="PF00048">
    <property type="entry name" value="IL8"/>
    <property type="match status" value="1"/>
</dbReference>
<dbReference type="AlphaFoldDB" id="A0A6A5DYR1"/>
<accession>A0A6A5DYR1</accession>
<dbReference type="OrthoDB" id="8934837at2759"/>